<comment type="caution">
    <text evidence="2">The sequence shown here is derived from an EMBL/GenBank/DDBJ whole genome shotgun (WGS) entry which is preliminary data.</text>
</comment>
<dbReference type="GO" id="GO:0003676">
    <property type="term" value="F:nucleic acid binding"/>
    <property type="evidence" value="ECO:0007669"/>
    <property type="project" value="InterPro"/>
</dbReference>
<accession>A0A438IJX4</accession>
<dbReference type="Gene3D" id="3.30.420.10">
    <property type="entry name" value="Ribonuclease H-like superfamily/Ribonuclease H"/>
    <property type="match status" value="2"/>
</dbReference>
<evidence type="ECO:0000313" key="2">
    <source>
        <dbReference type="EMBL" id="RVW97024.1"/>
    </source>
</evidence>
<feature type="compositionally biased region" description="Basic residues" evidence="1">
    <location>
        <begin position="1"/>
        <end position="11"/>
    </location>
</feature>
<evidence type="ECO:0000313" key="3">
    <source>
        <dbReference type="Proteomes" id="UP000288805"/>
    </source>
</evidence>
<proteinExistence type="predicted"/>
<dbReference type="AlphaFoldDB" id="A0A438IJX4"/>
<dbReference type="Proteomes" id="UP000288805">
    <property type="component" value="Unassembled WGS sequence"/>
</dbReference>
<sequence length="212" mass="23854">MEGNRAFRKAKSSNSQGVPKFASQTPSEDDFSEDEWLSFTFLGVMEASNSQIVVDQIQKEYEAKYECMTSYLTLVQDGLAKLSEWVVKRVPRTENLKDDALAKIVATLPIKEVMLLPIYLQTMSSIATTSIYNSVESNVGWMHDIAIGKWVEELPGVLWAYRTTPERPTGTIHFALAYGMEAIIPTEIGMPTAKTVIQGQRNENQELERHSD</sequence>
<organism evidence="2 3">
    <name type="scientific">Vitis vinifera</name>
    <name type="common">Grape</name>
    <dbReference type="NCBI Taxonomy" id="29760"/>
    <lineage>
        <taxon>Eukaryota</taxon>
        <taxon>Viridiplantae</taxon>
        <taxon>Streptophyta</taxon>
        <taxon>Embryophyta</taxon>
        <taxon>Tracheophyta</taxon>
        <taxon>Spermatophyta</taxon>
        <taxon>Magnoliopsida</taxon>
        <taxon>eudicotyledons</taxon>
        <taxon>Gunneridae</taxon>
        <taxon>Pentapetalae</taxon>
        <taxon>rosids</taxon>
        <taxon>Vitales</taxon>
        <taxon>Vitaceae</taxon>
        <taxon>Viteae</taxon>
        <taxon>Vitis</taxon>
    </lineage>
</organism>
<dbReference type="PANTHER" id="PTHR48475:SF2">
    <property type="entry name" value="RIBONUCLEASE H"/>
    <property type="match status" value="1"/>
</dbReference>
<reference evidence="2 3" key="1">
    <citation type="journal article" date="2018" name="PLoS Genet.">
        <title>Population sequencing reveals clonal diversity and ancestral inbreeding in the grapevine cultivar Chardonnay.</title>
        <authorList>
            <person name="Roach M.J."/>
            <person name="Johnson D.L."/>
            <person name="Bohlmann J."/>
            <person name="van Vuuren H.J."/>
            <person name="Jones S.J."/>
            <person name="Pretorius I.S."/>
            <person name="Schmidt S.A."/>
            <person name="Borneman A.R."/>
        </authorList>
    </citation>
    <scope>NUCLEOTIDE SEQUENCE [LARGE SCALE GENOMIC DNA]</scope>
    <source>
        <strain evidence="3">cv. Chardonnay</strain>
        <tissue evidence="2">Leaf</tissue>
    </source>
</reference>
<gene>
    <name evidence="2" type="ORF">CK203_032400</name>
</gene>
<evidence type="ECO:0008006" key="4">
    <source>
        <dbReference type="Google" id="ProtNLM"/>
    </source>
</evidence>
<name>A0A438IJX4_VITVI</name>
<dbReference type="InterPro" id="IPR036397">
    <property type="entry name" value="RNaseH_sf"/>
</dbReference>
<protein>
    <recommendedName>
        <fullName evidence="4">RNase H type-1 domain-containing protein</fullName>
    </recommendedName>
</protein>
<dbReference type="EMBL" id="QGNW01000104">
    <property type="protein sequence ID" value="RVW97024.1"/>
    <property type="molecule type" value="Genomic_DNA"/>
</dbReference>
<evidence type="ECO:0000256" key="1">
    <source>
        <dbReference type="SAM" id="MobiDB-lite"/>
    </source>
</evidence>
<dbReference type="PANTHER" id="PTHR48475">
    <property type="entry name" value="RIBONUCLEASE H"/>
    <property type="match status" value="1"/>
</dbReference>
<feature type="region of interest" description="Disordered" evidence="1">
    <location>
        <begin position="1"/>
        <end position="30"/>
    </location>
</feature>
<feature type="compositionally biased region" description="Polar residues" evidence="1">
    <location>
        <begin position="12"/>
        <end position="26"/>
    </location>
</feature>